<sequence length="90" mass="9789">MIKCMDNYAIPAEIENLLLKEYKEEISEVAVVGLSHPQCGEAPAAAVVLGDRGRKKDGTDLADLAKRMKSTVDGWFAPQVLCNVNSDRPS</sequence>
<dbReference type="VEuPathDB" id="VectorBase:HLOH_064360"/>
<organism evidence="2 3">
    <name type="scientific">Haemaphysalis longicornis</name>
    <name type="common">Bush tick</name>
    <dbReference type="NCBI Taxonomy" id="44386"/>
    <lineage>
        <taxon>Eukaryota</taxon>
        <taxon>Metazoa</taxon>
        <taxon>Ecdysozoa</taxon>
        <taxon>Arthropoda</taxon>
        <taxon>Chelicerata</taxon>
        <taxon>Arachnida</taxon>
        <taxon>Acari</taxon>
        <taxon>Parasitiformes</taxon>
        <taxon>Ixodida</taxon>
        <taxon>Ixodoidea</taxon>
        <taxon>Ixodidae</taxon>
        <taxon>Haemaphysalinae</taxon>
        <taxon>Haemaphysalis</taxon>
    </lineage>
</organism>
<dbReference type="Gene3D" id="3.30.300.30">
    <property type="match status" value="1"/>
</dbReference>
<dbReference type="AlphaFoldDB" id="A0A9J6G1S5"/>
<evidence type="ECO:0000313" key="2">
    <source>
        <dbReference type="EMBL" id="KAH9372390.1"/>
    </source>
</evidence>
<dbReference type="InterPro" id="IPR025110">
    <property type="entry name" value="AMP-bd_C"/>
</dbReference>
<proteinExistence type="predicted"/>
<evidence type="ECO:0000259" key="1">
    <source>
        <dbReference type="Pfam" id="PF13193"/>
    </source>
</evidence>
<reference evidence="2 3" key="1">
    <citation type="journal article" date="2020" name="Cell">
        <title>Large-Scale Comparative Analyses of Tick Genomes Elucidate Their Genetic Diversity and Vector Capacities.</title>
        <authorList>
            <consortium name="Tick Genome and Microbiome Consortium (TIGMIC)"/>
            <person name="Jia N."/>
            <person name="Wang J."/>
            <person name="Shi W."/>
            <person name="Du L."/>
            <person name="Sun Y."/>
            <person name="Zhan W."/>
            <person name="Jiang J.F."/>
            <person name="Wang Q."/>
            <person name="Zhang B."/>
            <person name="Ji P."/>
            <person name="Bell-Sakyi L."/>
            <person name="Cui X.M."/>
            <person name="Yuan T.T."/>
            <person name="Jiang B.G."/>
            <person name="Yang W.F."/>
            <person name="Lam T.T."/>
            <person name="Chang Q.C."/>
            <person name="Ding S.J."/>
            <person name="Wang X.J."/>
            <person name="Zhu J.G."/>
            <person name="Ruan X.D."/>
            <person name="Zhao L."/>
            <person name="Wei J.T."/>
            <person name="Ye R.Z."/>
            <person name="Que T.C."/>
            <person name="Du C.H."/>
            <person name="Zhou Y.H."/>
            <person name="Cheng J.X."/>
            <person name="Dai P.F."/>
            <person name="Guo W.B."/>
            <person name="Han X.H."/>
            <person name="Huang E.J."/>
            <person name="Li L.F."/>
            <person name="Wei W."/>
            <person name="Gao Y.C."/>
            <person name="Liu J.Z."/>
            <person name="Shao H.Z."/>
            <person name="Wang X."/>
            <person name="Wang C.C."/>
            <person name="Yang T.C."/>
            <person name="Huo Q.B."/>
            <person name="Li W."/>
            <person name="Chen H.Y."/>
            <person name="Chen S.E."/>
            <person name="Zhou L.G."/>
            <person name="Ni X.B."/>
            <person name="Tian J.H."/>
            <person name="Sheng Y."/>
            <person name="Liu T."/>
            <person name="Pan Y.S."/>
            <person name="Xia L.Y."/>
            <person name="Li J."/>
            <person name="Zhao F."/>
            <person name="Cao W.C."/>
        </authorList>
    </citation>
    <scope>NUCLEOTIDE SEQUENCE [LARGE SCALE GENOMIC DNA]</scope>
    <source>
        <strain evidence="2">HaeL-2018</strain>
    </source>
</reference>
<comment type="caution">
    <text evidence="2">The sequence shown here is derived from an EMBL/GenBank/DDBJ whole genome shotgun (WGS) entry which is preliminary data.</text>
</comment>
<dbReference type="InterPro" id="IPR045851">
    <property type="entry name" value="AMP-bd_C_sf"/>
</dbReference>
<evidence type="ECO:0000313" key="3">
    <source>
        <dbReference type="Proteomes" id="UP000821853"/>
    </source>
</evidence>
<dbReference type="OrthoDB" id="6504669at2759"/>
<accession>A0A9J6G1S5</accession>
<dbReference type="Pfam" id="PF13193">
    <property type="entry name" value="AMP-binding_C"/>
    <property type="match status" value="1"/>
</dbReference>
<gene>
    <name evidence="2" type="ORF">HPB48_006680</name>
</gene>
<name>A0A9J6G1S5_HAELO</name>
<feature type="domain" description="AMP-binding enzyme C-terminal" evidence="1">
    <location>
        <begin position="13"/>
        <end position="79"/>
    </location>
</feature>
<keyword evidence="3" id="KW-1185">Reference proteome</keyword>
<dbReference type="Proteomes" id="UP000821853">
    <property type="component" value="Chromosome 4"/>
</dbReference>
<dbReference type="EMBL" id="JABSTR010000006">
    <property type="protein sequence ID" value="KAH9372390.1"/>
    <property type="molecule type" value="Genomic_DNA"/>
</dbReference>
<protein>
    <recommendedName>
        <fullName evidence="1">AMP-binding enzyme C-terminal domain-containing protein</fullName>
    </recommendedName>
</protein>
<dbReference type="SUPFAM" id="SSF56801">
    <property type="entry name" value="Acetyl-CoA synthetase-like"/>
    <property type="match status" value="1"/>
</dbReference>